<evidence type="ECO:0008006" key="3">
    <source>
        <dbReference type="Google" id="ProtNLM"/>
    </source>
</evidence>
<dbReference type="RefSeq" id="WP_152963644.1">
    <property type="nucleotide sequence ID" value="NZ_CAWOZU010000024.1"/>
</dbReference>
<gene>
    <name evidence="1" type="ORF">GEA64_18285</name>
</gene>
<evidence type="ECO:0000313" key="1">
    <source>
        <dbReference type="EMBL" id="MQL49783.1"/>
    </source>
</evidence>
<comment type="caution">
    <text evidence="1">The sequence shown here is derived from an EMBL/GenBank/DDBJ whole genome shotgun (WGS) entry which is preliminary data.</text>
</comment>
<dbReference type="EMBL" id="WHZZ01000009">
    <property type="protein sequence ID" value="MQL49783.1"/>
    <property type="molecule type" value="Genomic_DNA"/>
</dbReference>
<proteinExistence type="predicted"/>
<organism evidence="1 2">
    <name type="scientific">Photorhabdus khanii</name>
    <dbReference type="NCBI Taxonomy" id="1004150"/>
    <lineage>
        <taxon>Bacteria</taxon>
        <taxon>Pseudomonadati</taxon>
        <taxon>Pseudomonadota</taxon>
        <taxon>Gammaproteobacteria</taxon>
        <taxon>Enterobacterales</taxon>
        <taxon>Morganellaceae</taxon>
        <taxon>Photorhabdus</taxon>
    </lineage>
</organism>
<protein>
    <recommendedName>
        <fullName evidence="3">Glycosyltransferase</fullName>
    </recommendedName>
</protein>
<evidence type="ECO:0000313" key="2">
    <source>
        <dbReference type="Proteomes" id="UP000481739"/>
    </source>
</evidence>
<dbReference type="AlphaFoldDB" id="A0A7C9KTU3"/>
<accession>A0A7C9KTU3</accession>
<dbReference type="Proteomes" id="UP000481739">
    <property type="component" value="Unassembled WGS sequence"/>
</dbReference>
<reference evidence="1 2" key="1">
    <citation type="journal article" date="2019" name="Nature">
        <title>A new antibiotic selectively kills Gram-negative pathogens.</title>
        <authorList>
            <person name="Imai Y."/>
            <person name="Meyer K.J."/>
            <person name="Iinishi A."/>
            <person name="Favre-Godal Q."/>
            <person name="Green R."/>
            <person name="Manuse S."/>
            <person name="Caboni M."/>
            <person name="Mori M."/>
            <person name="Niles S."/>
            <person name="Ghiglieri M."/>
            <person name="Honrao C."/>
            <person name="Ma X."/>
            <person name="Guo J.J."/>
            <person name="Makriyannis A."/>
            <person name="Linares-Otoya L."/>
            <person name="Boehringer N."/>
            <person name="Wuisan Z.G."/>
            <person name="Kaur H."/>
            <person name="Wu R."/>
            <person name="Mateus A."/>
            <person name="Typas A."/>
            <person name="Savitski M.M."/>
            <person name="Espinoza J.L."/>
            <person name="O'Rourke A."/>
            <person name="Nelson K.E."/>
            <person name="Hiller S."/>
            <person name="Noinaj N."/>
            <person name="Schaeberle T.F."/>
            <person name="D'Onofrio A."/>
            <person name="Lewis K."/>
        </authorList>
    </citation>
    <scope>NUCLEOTIDE SEQUENCE [LARGE SCALE GENOMIC DNA]</scope>
    <source>
        <strain evidence="1 2">HGB 1456</strain>
    </source>
</reference>
<name>A0A7C9KTU3_9GAMM</name>
<sequence>MKIYIFSEINYNDNKHINQYLFDYLTEKKDDCYFVERVTMKFPKLRHFISLFKKNKAVNIDKEKNKIIKCRILPPLRVFKLLNYFLLRKANLILNESDIIISFVPHSHVYNIAGNKAKKIYYCVHDSQKQNYPINVIPYEKKLANRSIFFCDNETVMKNITTNYYLSYDERREKYISDYKAFLVPPPVPDEFFKIDKNQEIKYNFVYYGSFHSHIDIGLIEQLSERYTILIISNNPPSDLKKNNNITVLESIYDMEKLANKINSAENILLPYDNSYFMSTITPAKALQVKSFGKGVYCSNTCISKKYKFSTQLKELNPIERITQDYSVSNICDFLYNIIKSER</sequence>